<dbReference type="AlphaFoldDB" id="Q0C7Q3"/>
<proteinExistence type="predicted"/>
<evidence type="ECO:0000313" key="1">
    <source>
        <dbReference type="EMBL" id="EAU29278.1"/>
    </source>
</evidence>
<organism evidence="1 2">
    <name type="scientific">Aspergillus terreus (strain NIH 2624 / FGSC A1156)</name>
    <dbReference type="NCBI Taxonomy" id="341663"/>
    <lineage>
        <taxon>Eukaryota</taxon>
        <taxon>Fungi</taxon>
        <taxon>Dikarya</taxon>
        <taxon>Ascomycota</taxon>
        <taxon>Pezizomycotina</taxon>
        <taxon>Eurotiomycetes</taxon>
        <taxon>Eurotiomycetidae</taxon>
        <taxon>Eurotiales</taxon>
        <taxon>Aspergillaceae</taxon>
        <taxon>Aspergillus</taxon>
        <taxon>Aspergillus subgen. Circumdati</taxon>
    </lineage>
</organism>
<dbReference type="Proteomes" id="UP000007963">
    <property type="component" value="Unassembled WGS sequence"/>
</dbReference>
<gene>
    <name evidence="1" type="ORF">ATEG_10281</name>
</gene>
<dbReference type="GeneID" id="4354601"/>
<dbReference type="OrthoDB" id="3830579at2759"/>
<evidence type="ECO:0008006" key="3">
    <source>
        <dbReference type="Google" id="ProtNLM"/>
    </source>
</evidence>
<evidence type="ECO:0000313" key="2">
    <source>
        <dbReference type="Proteomes" id="UP000007963"/>
    </source>
</evidence>
<dbReference type="eggNOG" id="ENOG502SRBF">
    <property type="taxonomic scope" value="Eukaryota"/>
</dbReference>
<name>Q0C7Q3_ASPTN</name>
<protein>
    <recommendedName>
        <fullName evidence="3">ABM domain-containing protein</fullName>
    </recommendedName>
</protein>
<accession>Q0C7Q3</accession>
<sequence>MATVDQLKAYEQVLLQHTSALDVPVTEVVIFKLRGDRSEATLNQIKTDFLMNAARGKGVNRTAWGCSLDDPSTVIVMFDWQRIQDHWAFWGTDLFPPVMQCISTVFEEGRPLVRHYKFDPPGMLDTRYVRVLVWDEGVERRPEEMVSAVSNQNQTWIQRKGAFAVDMNEMTWYCELQGFSSEADARASRTVPRGETHLIELELVVPN</sequence>
<dbReference type="EMBL" id="CH476610">
    <property type="protein sequence ID" value="EAU29278.1"/>
    <property type="molecule type" value="Genomic_DNA"/>
</dbReference>
<dbReference type="OMA" id="VWDEGVE"/>
<dbReference type="HOGENOM" id="CLU_1326124_0_0_1"/>
<reference evidence="2" key="1">
    <citation type="submission" date="2005-09" db="EMBL/GenBank/DDBJ databases">
        <title>Annotation of the Aspergillus terreus NIH2624 genome.</title>
        <authorList>
            <person name="Birren B.W."/>
            <person name="Lander E.S."/>
            <person name="Galagan J.E."/>
            <person name="Nusbaum C."/>
            <person name="Devon K."/>
            <person name="Henn M."/>
            <person name="Ma L.-J."/>
            <person name="Jaffe D.B."/>
            <person name="Butler J."/>
            <person name="Alvarez P."/>
            <person name="Gnerre S."/>
            <person name="Grabherr M."/>
            <person name="Kleber M."/>
            <person name="Mauceli E.W."/>
            <person name="Brockman W."/>
            <person name="Rounsley S."/>
            <person name="Young S.K."/>
            <person name="LaButti K."/>
            <person name="Pushparaj V."/>
            <person name="DeCaprio D."/>
            <person name="Crawford M."/>
            <person name="Koehrsen M."/>
            <person name="Engels R."/>
            <person name="Montgomery P."/>
            <person name="Pearson M."/>
            <person name="Howarth C."/>
            <person name="Larson L."/>
            <person name="Luoma S."/>
            <person name="White J."/>
            <person name="Alvarado L."/>
            <person name="Kodira C.D."/>
            <person name="Zeng Q."/>
            <person name="Oleary S."/>
            <person name="Yandava C."/>
            <person name="Denning D.W."/>
            <person name="Nierman W.C."/>
            <person name="Milne T."/>
            <person name="Madden K."/>
        </authorList>
    </citation>
    <scope>NUCLEOTIDE SEQUENCE [LARGE SCALE GENOMIC DNA]</scope>
    <source>
        <strain evidence="2">NIH 2624 / FGSC A1156</strain>
    </source>
</reference>
<dbReference type="Gene3D" id="3.30.70.100">
    <property type="match status" value="1"/>
</dbReference>
<dbReference type="RefSeq" id="XP_001218629.1">
    <property type="nucleotide sequence ID" value="XM_001218628.1"/>
</dbReference>
<dbReference type="VEuPathDB" id="FungiDB:ATEG_10281"/>